<dbReference type="OrthoDB" id="277439at2759"/>
<protein>
    <submittedName>
        <fullName evidence="5">Utp14-domain-containing protein</fullName>
    </submittedName>
</protein>
<feature type="compositionally biased region" description="Basic and acidic residues" evidence="4">
    <location>
        <begin position="789"/>
        <end position="808"/>
    </location>
</feature>
<feature type="compositionally biased region" description="Low complexity" evidence="4">
    <location>
        <begin position="585"/>
        <end position="599"/>
    </location>
</feature>
<feature type="compositionally biased region" description="Acidic residues" evidence="4">
    <location>
        <begin position="101"/>
        <end position="110"/>
    </location>
</feature>
<gene>
    <name evidence="5" type="ORF">FA09DRAFT_360486</name>
</gene>
<dbReference type="PANTHER" id="PTHR14150:SF12">
    <property type="entry name" value="U3 SMALL NUCLEOLAR RNA-ASSOCIATED PROTEIN 14 HOMOLOG A"/>
    <property type="match status" value="1"/>
</dbReference>
<dbReference type="GO" id="GO:0006364">
    <property type="term" value="P:rRNA processing"/>
    <property type="evidence" value="ECO:0007669"/>
    <property type="project" value="InterPro"/>
</dbReference>
<dbReference type="PANTHER" id="PTHR14150">
    <property type="entry name" value="U3 SMALL NUCLEOLAR RNA-ASSOCIATED PROTEIN 14"/>
    <property type="match status" value="1"/>
</dbReference>
<feature type="compositionally biased region" description="Acidic residues" evidence="4">
    <location>
        <begin position="560"/>
        <end position="575"/>
    </location>
</feature>
<dbReference type="Proteomes" id="UP000245946">
    <property type="component" value="Unassembled WGS sequence"/>
</dbReference>
<organism evidence="5 6">
    <name type="scientific">Tilletiopsis washingtonensis</name>
    <dbReference type="NCBI Taxonomy" id="58919"/>
    <lineage>
        <taxon>Eukaryota</taxon>
        <taxon>Fungi</taxon>
        <taxon>Dikarya</taxon>
        <taxon>Basidiomycota</taxon>
        <taxon>Ustilaginomycotina</taxon>
        <taxon>Exobasidiomycetes</taxon>
        <taxon>Entylomatales</taxon>
        <taxon>Entylomatales incertae sedis</taxon>
        <taxon>Tilletiopsis</taxon>
    </lineage>
</organism>
<evidence type="ECO:0000256" key="4">
    <source>
        <dbReference type="SAM" id="MobiDB-lite"/>
    </source>
</evidence>
<dbReference type="Pfam" id="PF04615">
    <property type="entry name" value="Utp14"/>
    <property type="match status" value="1"/>
</dbReference>
<feature type="compositionally biased region" description="Basic residues" evidence="4">
    <location>
        <begin position="459"/>
        <end position="474"/>
    </location>
</feature>
<feature type="compositionally biased region" description="Basic and acidic residues" evidence="4">
    <location>
        <begin position="498"/>
        <end position="512"/>
    </location>
</feature>
<feature type="compositionally biased region" description="Acidic residues" evidence="4">
    <location>
        <begin position="174"/>
        <end position="192"/>
    </location>
</feature>
<feature type="region of interest" description="Disordered" evidence="4">
    <location>
        <begin position="53"/>
        <end position="282"/>
    </location>
</feature>
<feature type="compositionally biased region" description="Low complexity" evidence="4">
    <location>
        <begin position="716"/>
        <end position="743"/>
    </location>
</feature>
<reference evidence="5 6" key="1">
    <citation type="journal article" date="2018" name="Mol. Biol. Evol.">
        <title>Broad Genomic Sampling Reveals a Smut Pathogenic Ancestry of the Fungal Clade Ustilaginomycotina.</title>
        <authorList>
            <person name="Kijpornyongpan T."/>
            <person name="Mondo S.J."/>
            <person name="Barry K."/>
            <person name="Sandor L."/>
            <person name="Lee J."/>
            <person name="Lipzen A."/>
            <person name="Pangilinan J."/>
            <person name="LaButti K."/>
            <person name="Hainaut M."/>
            <person name="Henrissat B."/>
            <person name="Grigoriev I.V."/>
            <person name="Spatafora J.W."/>
            <person name="Aime M.C."/>
        </authorList>
    </citation>
    <scope>NUCLEOTIDE SEQUENCE [LARGE SCALE GENOMIC DNA]</scope>
    <source>
        <strain evidence="5 6">MCA 4186</strain>
    </source>
</reference>
<keyword evidence="6" id="KW-1185">Reference proteome</keyword>
<name>A0A316ZD71_9BASI</name>
<feature type="compositionally biased region" description="Basic and acidic residues" evidence="4">
    <location>
        <begin position="688"/>
        <end position="700"/>
    </location>
</feature>
<evidence type="ECO:0000313" key="5">
    <source>
        <dbReference type="EMBL" id="PWN98203.1"/>
    </source>
</evidence>
<feature type="region of interest" description="Disordered" evidence="4">
    <location>
        <begin position="1"/>
        <end position="41"/>
    </location>
</feature>
<dbReference type="GeneID" id="37272785"/>
<dbReference type="InterPro" id="IPR006709">
    <property type="entry name" value="SSU_processome_Utp14"/>
</dbReference>
<feature type="region of interest" description="Disordered" evidence="4">
    <location>
        <begin position="876"/>
        <end position="927"/>
    </location>
</feature>
<feature type="compositionally biased region" description="Basic and acidic residues" evidence="4">
    <location>
        <begin position="876"/>
        <end position="886"/>
    </location>
</feature>
<dbReference type="RefSeq" id="XP_025598482.1">
    <property type="nucleotide sequence ID" value="XM_025745241.1"/>
</dbReference>
<feature type="compositionally biased region" description="Acidic residues" evidence="4">
    <location>
        <begin position="646"/>
        <end position="657"/>
    </location>
</feature>
<keyword evidence="3" id="KW-0539">Nucleus</keyword>
<accession>A0A316ZD71</accession>
<feature type="region of interest" description="Disordered" evidence="4">
    <location>
        <begin position="456"/>
        <end position="840"/>
    </location>
</feature>
<dbReference type="STRING" id="58919.A0A316ZD71"/>
<comment type="subcellular location">
    <subcellularLocation>
        <location evidence="1">Nucleus</location>
        <location evidence="1">Nucleolus</location>
    </subcellularLocation>
</comment>
<evidence type="ECO:0000256" key="3">
    <source>
        <dbReference type="ARBA" id="ARBA00023242"/>
    </source>
</evidence>
<feature type="compositionally biased region" description="Acidic residues" evidence="4">
    <location>
        <begin position="205"/>
        <end position="220"/>
    </location>
</feature>
<dbReference type="AlphaFoldDB" id="A0A316ZD71"/>
<feature type="compositionally biased region" description="Acidic residues" evidence="4">
    <location>
        <begin position="701"/>
        <end position="712"/>
    </location>
</feature>
<sequence>MPAPTRRPAPHKKQQQNNRTHAARRIEKRGGGDAPGAQPKSVLDVYDFVGATAEPAASGSGSARERRRGKADARLRRATTNNAADDDADVRNPRAAAAGDSDADSDDVQDELTRRTRAAPAFLDVADDVENVVNDEDDEELDSDEAWGESDEEKFASSMPKSQRLAKGRKDASGDDEEDEEEDEDDEGDADMLDLSRMLDAGSQSDEEDGSASDASDDSGDERLQQHMSSLAAQPSKRSARSGDADEGSDGEPSAKRTRRVLAARSEAVPESQFGVGGASGSRLRVEDLMSTLDDSGAGASFNSLRQSARALARAEQARGAGGAASRRGGGALQAPLPAVVQDRLDRAAAYDASRNEVAGWAPTIKRLREAEHLSFPLQPEHVPQATAAALTSSFRAENDMERGVAALLAQEGMSEKEIAKAEELEMNRRGMDEAEVRKRREELRRMRDLLFREEQKAKRVKKIKSKTYRKIARRERDKEDAQAKAAGLGDSEDEAEEREKDARLRAKERATLKHKNTGKWAKGIVGHHATMENVEARNAIEEQLQQGERLRRRIQGQASDDESDSEEDSDEEAGASDPRRQAFDELAALQARDAAAQEAEADMQGGRQTSGKKGGVWAMKFMADARKRDAATTQEEIDAFRAELASEEEGSTDDEERAEKELLARRTNVQGNAGRAVFGTSGVQTAKKAEQKAEHVPREDDSEEDESEASEAEASKSAPAPAPAPVTAAPAAAAAPSATSDAYSGNANPWLANAGEGTKLSRKRNDAIVAKESSAATRAANRTARHAAKGDEARGKAEDDARVEIDPNARLAVTTGRKGKQAAPRAGAEETDSDSDAEPVAVGRGLAAMKQRALVAEAFAGDDVAADFAAEKRAAVEREAPREEDTTLAGWGSWGGKGVKSSGASRRRDAERRKRNTRTIAGLAPEARKDAKMEHVIINERKDKKADKYRAKDVPYPYTSAAQYEMAMRNPVGKEWNTVTQHQRLTLPRVVTKPGKAILPIERKF</sequence>
<feature type="compositionally biased region" description="Low complexity" evidence="4">
    <location>
        <begin position="53"/>
        <end position="62"/>
    </location>
</feature>
<dbReference type="GO" id="GO:0032040">
    <property type="term" value="C:small-subunit processome"/>
    <property type="evidence" value="ECO:0007669"/>
    <property type="project" value="InterPro"/>
</dbReference>
<feature type="compositionally biased region" description="Acidic residues" evidence="4">
    <location>
        <begin position="125"/>
        <end position="152"/>
    </location>
</feature>
<feature type="compositionally biased region" description="Polar residues" evidence="4">
    <location>
        <begin position="226"/>
        <end position="237"/>
    </location>
</feature>
<evidence type="ECO:0000256" key="2">
    <source>
        <dbReference type="ARBA" id="ARBA00022553"/>
    </source>
</evidence>
<keyword evidence="2" id="KW-0597">Phosphoprotein</keyword>
<evidence type="ECO:0000313" key="6">
    <source>
        <dbReference type="Proteomes" id="UP000245946"/>
    </source>
</evidence>
<evidence type="ECO:0000256" key="1">
    <source>
        <dbReference type="ARBA" id="ARBA00004604"/>
    </source>
</evidence>
<proteinExistence type="predicted"/>
<dbReference type="EMBL" id="KZ819292">
    <property type="protein sequence ID" value="PWN98203.1"/>
    <property type="molecule type" value="Genomic_DNA"/>
</dbReference>